<keyword evidence="1" id="KW-0479">Metal-binding</keyword>
<accession>A0A8H6TKV3</accession>
<keyword evidence="3" id="KW-0862">Zinc</keyword>
<dbReference type="Gene3D" id="6.10.140.2220">
    <property type="match status" value="1"/>
</dbReference>
<dbReference type="OrthoDB" id="432970at2759"/>
<dbReference type="AlphaFoldDB" id="A0A8H6TKV3"/>
<protein>
    <submittedName>
        <fullName evidence="6">MYND-type domain-containing protein</fullName>
    </submittedName>
</protein>
<proteinExistence type="predicted"/>
<dbReference type="InterPro" id="IPR002893">
    <property type="entry name" value="Znf_MYND"/>
</dbReference>
<dbReference type="PROSITE" id="PS50865">
    <property type="entry name" value="ZF_MYND_2"/>
    <property type="match status" value="1"/>
</dbReference>
<reference evidence="6" key="1">
    <citation type="submission" date="2020-05" db="EMBL/GenBank/DDBJ databases">
        <title>Mycena genomes resolve the evolution of fungal bioluminescence.</title>
        <authorList>
            <person name="Tsai I.J."/>
        </authorList>
    </citation>
    <scope>NUCLEOTIDE SEQUENCE</scope>
    <source>
        <strain evidence="6">110903Hualien_Pintung</strain>
    </source>
</reference>
<evidence type="ECO:0000256" key="4">
    <source>
        <dbReference type="PROSITE-ProRule" id="PRU00134"/>
    </source>
</evidence>
<evidence type="ECO:0000256" key="3">
    <source>
        <dbReference type="ARBA" id="ARBA00022833"/>
    </source>
</evidence>
<feature type="domain" description="MYND-type" evidence="5">
    <location>
        <begin position="330"/>
        <end position="371"/>
    </location>
</feature>
<dbReference type="PANTHER" id="PTHR46758:SF2">
    <property type="entry name" value="OJ1485_B09.11 PROTEIN"/>
    <property type="match status" value="1"/>
</dbReference>
<evidence type="ECO:0000256" key="1">
    <source>
        <dbReference type="ARBA" id="ARBA00022723"/>
    </source>
</evidence>
<sequence>MDKRFGVEKLVGLGGGLVSPASQKATEKAASLCRQGRSEEAVPYLEEAIKDPNNLDAHIEIAFLSANDPKFAIQVLETTAKRGRKILLDVLGPQAFADAGPYVGHFHEIPVTRPYMRVLQAQARLYVEIDQAYGKAAAVIIEMLRLCPGDNMGQRTWLGALLLHTKRYADTLYFSQIWLDSYVNSANSIPARGGTDFKPPQKGVIAAARTTSDWVPAVHLYNAALAAFRLYGPRSEEAREYLTLAARANAHILTKILAGAEKPSSLNNSPRQPNGPEEAQDYRWLTQKLWIAPDVLRWIQDCMKHSKRASGAEGASEPTLRDAVLKKCGNSGCGKQETKALEYKRCAGCHLISYCSAPCQKADWPNHKTACKERTQLKLARKGLMKGKGNVTDMPVFAMDMAGGVPVLYNGSTKQVLPMPFPPGSGPRADS</sequence>
<comment type="caution">
    <text evidence="6">The sequence shown here is derived from an EMBL/GenBank/DDBJ whole genome shotgun (WGS) entry which is preliminary data.</text>
</comment>
<dbReference type="Pfam" id="PF01753">
    <property type="entry name" value="zf-MYND"/>
    <property type="match status" value="1"/>
</dbReference>
<dbReference type="Proteomes" id="UP000613580">
    <property type="component" value="Unassembled WGS sequence"/>
</dbReference>
<evidence type="ECO:0000313" key="7">
    <source>
        <dbReference type="Proteomes" id="UP000613580"/>
    </source>
</evidence>
<dbReference type="SUPFAM" id="SSF144232">
    <property type="entry name" value="HIT/MYND zinc finger-like"/>
    <property type="match status" value="1"/>
</dbReference>
<dbReference type="PANTHER" id="PTHR46758">
    <property type="entry name" value="MYND DOMAIN-CONTAINING"/>
    <property type="match status" value="1"/>
</dbReference>
<dbReference type="Gene3D" id="1.25.40.10">
    <property type="entry name" value="Tetratricopeptide repeat domain"/>
    <property type="match status" value="1"/>
</dbReference>
<keyword evidence="2 4" id="KW-0863">Zinc-finger</keyword>
<keyword evidence="7" id="KW-1185">Reference proteome</keyword>
<dbReference type="GO" id="GO:0008270">
    <property type="term" value="F:zinc ion binding"/>
    <property type="evidence" value="ECO:0007669"/>
    <property type="project" value="UniProtKB-KW"/>
</dbReference>
<dbReference type="InterPro" id="IPR044508">
    <property type="entry name" value="At5g50450/At1g67340-like"/>
</dbReference>
<dbReference type="InterPro" id="IPR011990">
    <property type="entry name" value="TPR-like_helical_dom_sf"/>
</dbReference>
<organism evidence="6 7">
    <name type="scientific">Mycena chlorophos</name>
    <name type="common">Agaric fungus</name>
    <name type="synonym">Agaricus chlorophos</name>
    <dbReference type="NCBI Taxonomy" id="658473"/>
    <lineage>
        <taxon>Eukaryota</taxon>
        <taxon>Fungi</taxon>
        <taxon>Dikarya</taxon>
        <taxon>Basidiomycota</taxon>
        <taxon>Agaricomycotina</taxon>
        <taxon>Agaricomycetes</taxon>
        <taxon>Agaricomycetidae</taxon>
        <taxon>Agaricales</taxon>
        <taxon>Marasmiineae</taxon>
        <taxon>Mycenaceae</taxon>
        <taxon>Mycena</taxon>
    </lineage>
</organism>
<evidence type="ECO:0000256" key="2">
    <source>
        <dbReference type="ARBA" id="ARBA00022771"/>
    </source>
</evidence>
<name>A0A8H6TKV3_MYCCL</name>
<dbReference type="EMBL" id="JACAZE010000002">
    <property type="protein sequence ID" value="KAF7320713.1"/>
    <property type="molecule type" value="Genomic_DNA"/>
</dbReference>
<evidence type="ECO:0000313" key="6">
    <source>
        <dbReference type="EMBL" id="KAF7320713.1"/>
    </source>
</evidence>
<gene>
    <name evidence="6" type="ORF">HMN09_00156900</name>
</gene>
<evidence type="ECO:0000259" key="5">
    <source>
        <dbReference type="PROSITE" id="PS50865"/>
    </source>
</evidence>